<dbReference type="EMBL" id="CP021121">
    <property type="protein sequence ID" value="ARQ69967.1"/>
    <property type="molecule type" value="Genomic_DNA"/>
</dbReference>
<evidence type="ECO:0000313" key="1">
    <source>
        <dbReference type="EMBL" id="ARQ69967.1"/>
    </source>
</evidence>
<sequence length="68" mass="7685">MPCTRYRTAITAHIEGDPLPQGVTEEELVTHLTACPDCTRWSKRLRALREATDDLLRRRRSGAPAKPV</sequence>
<dbReference type="RefSeq" id="WP_159029853.1">
    <property type="nucleotide sequence ID" value="NZ_CP021121.1"/>
</dbReference>
<gene>
    <name evidence="1" type="ORF">CAG99_14855</name>
</gene>
<protein>
    <recommendedName>
        <fullName evidence="3">Zinc-finger domain-containing protein</fullName>
    </recommendedName>
</protein>
<evidence type="ECO:0000313" key="2">
    <source>
        <dbReference type="Proteomes" id="UP000194218"/>
    </source>
</evidence>
<reference evidence="1 2" key="1">
    <citation type="submission" date="2017-05" db="EMBL/GenBank/DDBJ databases">
        <title>Complete genome sequence of Streptomyces sp. SCSIO 03032 revealed the diverse biosynthetic pathways for its bioactive secondary metabolites.</title>
        <authorList>
            <person name="Ma L."/>
            <person name="Zhu Y."/>
            <person name="Zhang W."/>
            <person name="Zhang G."/>
            <person name="Tian X."/>
            <person name="Zhang S."/>
            <person name="Zhang C."/>
        </authorList>
    </citation>
    <scope>NUCLEOTIDE SEQUENCE [LARGE SCALE GENOMIC DNA]</scope>
    <source>
        <strain evidence="1 2">SCSIO 03032</strain>
    </source>
</reference>
<accession>A0A1W7CZ24</accession>
<name>A0A1W7CZ24_9ACTN</name>
<evidence type="ECO:0008006" key="3">
    <source>
        <dbReference type="Google" id="ProtNLM"/>
    </source>
</evidence>
<keyword evidence="2" id="KW-1185">Reference proteome</keyword>
<organism evidence="1 2">
    <name type="scientific">Streptomyces marincola</name>
    <dbReference type="NCBI Taxonomy" id="2878388"/>
    <lineage>
        <taxon>Bacteria</taxon>
        <taxon>Bacillati</taxon>
        <taxon>Actinomycetota</taxon>
        <taxon>Actinomycetes</taxon>
        <taxon>Kitasatosporales</taxon>
        <taxon>Streptomycetaceae</taxon>
        <taxon>Streptomyces</taxon>
    </lineage>
</organism>
<proteinExistence type="predicted"/>
<dbReference type="AlphaFoldDB" id="A0A1W7CZ24"/>
<dbReference type="KEGG" id="smao:CAG99_14855"/>
<dbReference type="OrthoDB" id="5197868at2"/>
<dbReference type="Proteomes" id="UP000194218">
    <property type="component" value="Chromosome"/>
</dbReference>